<accession>A0ABR2AQ57</accession>
<name>A0ABR2AQ57_9ROSI</name>
<dbReference type="Gene3D" id="3.60.10.10">
    <property type="entry name" value="Endonuclease/exonuclease/phosphatase"/>
    <property type="match status" value="1"/>
</dbReference>
<protein>
    <submittedName>
        <fullName evidence="1">Uncharacterized protein</fullName>
    </submittedName>
</protein>
<dbReference type="EMBL" id="JBBPBM010000393">
    <property type="protein sequence ID" value="KAK8495975.1"/>
    <property type="molecule type" value="Genomic_DNA"/>
</dbReference>
<dbReference type="Proteomes" id="UP001472677">
    <property type="component" value="Unassembled WGS sequence"/>
</dbReference>
<organism evidence="1 2">
    <name type="scientific">Hibiscus sabdariffa</name>
    <name type="common">roselle</name>
    <dbReference type="NCBI Taxonomy" id="183260"/>
    <lineage>
        <taxon>Eukaryota</taxon>
        <taxon>Viridiplantae</taxon>
        <taxon>Streptophyta</taxon>
        <taxon>Embryophyta</taxon>
        <taxon>Tracheophyta</taxon>
        <taxon>Spermatophyta</taxon>
        <taxon>Magnoliopsida</taxon>
        <taxon>eudicotyledons</taxon>
        <taxon>Gunneridae</taxon>
        <taxon>Pentapetalae</taxon>
        <taxon>rosids</taxon>
        <taxon>malvids</taxon>
        <taxon>Malvales</taxon>
        <taxon>Malvaceae</taxon>
        <taxon>Malvoideae</taxon>
        <taxon>Hibiscus</taxon>
    </lineage>
</organism>
<proteinExistence type="predicted"/>
<dbReference type="InterPro" id="IPR036691">
    <property type="entry name" value="Endo/exonu/phosph_ase_sf"/>
</dbReference>
<comment type="caution">
    <text evidence="1">The sequence shown here is derived from an EMBL/GenBank/DDBJ whole genome shotgun (WGS) entry which is preliminary data.</text>
</comment>
<evidence type="ECO:0000313" key="1">
    <source>
        <dbReference type="EMBL" id="KAK8495975.1"/>
    </source>
</evidence>
<gene>
    <name evidence="1" type="ORF">V6N12_062054</name>
</gene>
<evidence type="ECO:0000313" key="2">
    <source>
        <dbReference type="Proteomes" id="UP001472677"/>
    </source>
</evidence>
<dbReference type="PANTHER" id="PTHR35218:SF9">
    <property type="entry name" value="ENDONUCLEASE_EXONUCLEASE_PHOSPHATASE DOMAIN-CONTAINING PROTEIN"/>
    <property type="match status" value="1"/>
</dbReference>
<reference evidence="1 2" key="1">
    <citation type="journal article" date="2024" name="G3 (Bethesda)">
        <title>Genome assembly of Hibiscus sabdariffa L. provides insights into metabolisms of medicinal natural products.</title>
        <authorList>
            <person name="Kim T."/>
        </authorList>
    </citation>
    <scope>NUCLEOTIDE SEQUENCE [LARGE SCALE GENOMIC DNA]</scope>
    <source>
        <strain evidence="1">TK-2024</strain>
        <tissue evidence="1">Old leaves</tissue>
    </source>
</reference>
<sequence length="194" mass="22408">MDNAFYVEPIGITGGLAMWWSNEVKLSVLHHDKNLIDTVISINREVEWFGTFIYAPPYEKEKQEFWERLGTLRDNVNVKWCIMGDTNIVASPSEKYGGSPFDHNNAKWYHEFLERSLLMEIQSKGGAYTWSNQRSEEDEICEKLDKHRRSSGNFVRDLLFLARMPGDTVDPGVATLSVRDDSSDHSFTNKRINI</sequence>
<dbReference type="PANTHER" id="PTHR35218">
    <property type="entry name" value="RNASE H DOMAIN-CONTAINING PROTEIN"/>
    <property type="match status" value="1"/>
</dbReference>
<dbReference type="SUPFAM" id="SSF56219">
    <property type="entry name" value="DNase I-like"/>
    <property type="match status" value="1"/>
</dbReference>
<keyword evidence="2" id="KW-1185">Reference proteome</keyword>